<keyword evidence="2" id="KW-1133">Transmembrane helix</keyword>
<accession>A0AAJ7SQ58</accession>
<feature type="region of interest" description="Disordered" evidence="1">
    <location>
        <begin position="261"/>
        <end position="319"/>
    </location>
</feature>
<evidence type="ECO:0000313" key="3">
    <source>
        <dbReference type="Proteomes" id="UP001318040"/>
    </source>
</evidence>
<feature type="transmembrane region" description="Helical" evidence="2">
    <location>
        <begin position="233"/>
        <end position="255"/>
    </location>
</feature>
<name>A0AAJ7SQ58_PETMA</name>
<sequence>MFGTDRSKLDLRTNQLTNTPLDSDSFAMAPQRSSCLVTAVLPTLLLLLLVARPCEPCFKCTEAIAVPLKALLNRMEIDRPFIRTKTYKGVQNIISKLLGEHSKRLIYLYEQVEQTMGSKFVEMNNRIGDVSGQLSEKHYAIYWRELVKLWKDFQEALKTSKEPSCPVCEPTYISALRCESCQKENKEVCLSYCERTILEKQRRAPLEVLDDVDPDVIPEPDYDPEFEPTKTSVIALIVIVPAMLCLIVFCIVMCFTRNKKSTSAPDMEKGLDAAEEQNRQEPDVKMPGHPTKPARDNHTKKAGAHKASRDGPKKERPRK</sequence>
<gene>
    <name evidence="4" type="primary">LOC116938953</name>
</gene>
<dbReference type="RefSeq" id="XP_032802608.1">
    <property type="nucleotide sequence ID" value="XM_032946717.1"/>
</dbReference>
<reference evidence="4" key="1">
    <citation type="submission" date="2025-08" db="UniProtKB">
        <authorList>
            <consortium name="RefSeq"/>
        </authorList>
    </citation>
    <scope>IDENTIFICATION</scope>
    <source>
        <tissue evidence="4">Sperm</tissue>
    </source>
</reference>
<evidence type="ECO:0000313" key="4">
    <source>
        <dbReference type="RefSeq" id="XP_032802608.1"/>
    </source>
</evidence>
<organism evidence="3 4">
    <name type="scientific">Petromyzon marinus</name>
    <name type="common">Sea lamprey</name>
    <dbReference type="NCBI Taxonomy" id="7757"/>
    <lineage>
        <taxon>Eukaryota</taxon>
        <taxon>Metazoa</taxon>
        <taxon>Chordata</taxon>
        <taxon>Craniata</taxon>
        <taxon>Vertebrata</taxon>
        <taxon>Cyclostomata</taxon>
        <taxon>Hyperoartia</taxon>
        <taxon>Petromyzontiformes</taxon>
        <taxon>Petromyzontidae</taxon>
        <taxon>Petromyzon</taxon>
    </lineage>
</organism>
<protein>
    <submittedName>
        <fullName evidence="4">Uncharacterized protein LOC116938953 isoform X1</fullName>
    </submittedName>
</protein>
<feature type="compositionally biased region" description="Basic and acidic residues" evidence="1">
    <location>
        <begin position="307"/>
        <end position="319"/>
    </location>
</feature>
<dbReference type="KEGG" id="pmrn:116938953"/>
<dbReference type="Proteomes" id="UP001318040">
    <property type="component" value="Chromosome 5"/>
</dbReference>
<evidence type="ECO:0000256" key="1">
    <source>
        <dbReference type="SAM" id="MobiDB-lite"/>
    </source>
</evidence>
<feature type="compositionally biased region" description="Basic and acidic residues" evidence="1">
    <location>
        <begin position="266"/>
        <end position="286"/>
    </location>
</feature>
<keyword evidence="2" id="KW-0472">Membrane</keyword>
<keyword evidence="3" id="KW-1185">Reference proteome</keyword>
<proteinExistence type="predicted"/>
<evidence type="ECO:0000256" key="2">
    <source>
        <dbReference type="SAM" id="Phobius"/>
    </source>
</evidence>
<keyword evidence="2" id="KW-0812">Transmembrane</keyword>
<dbReference type="AlphaFoldDB" id="A0AAJ7SQ58"/>